<keyword evidence="2" id="KW-0732">Signal</keyword>
<dbReference type="RefSeq" id="WP_307478330.1">
    <property type="nucleotide sequence ID" value="NZ_JAUSUB010000029.1"/>
</dbReference>
<reference evidence="3 4" key="1">
    <citation type="submission" date="2023-07" db="EMBL/GenBank/DDBJ databases">
        <title>Genomic Encyclopedia of Type Strains, Phase IV (KMG-IV): sequencing the most valuable type-strain genomes for metagenomic binning, comparative biology and taxonomic classification.</title>
        <authorList>
            <person name="Goeker M."/>
        </authorList>
    </citation>
    <scope>NUCLEOTIDE SEQUENCE [LARGE SCALE GENOMIC DNA]</scope>
    <source>
        <strain evidence="3 4">DSM 23494</strain>
    </source>
</reference>
<comment type="caution">
    <text evidence="3">The sequence shown here is derived from an EMBL/GenBank/DDBJ whole genome shotgun (WGS) entry which is preliminary data.</text>
</comment>
<protein>
    <submittedName>
        <fullName evidence="3">Protein involved in sex pheromone biosynthesis</fullName>
    </submittedName>
</protein>
<evidence type="ECO:0000256" key="1">
    <source>
        <dbReference type="SAM" id="MobiDB-lite"/>
    </source>
</evidence>
<name>A0ABU0ANS8_9BACI</name>
<dbReference type="PROSITE" id="PS51257">
    <property type="entry name" value="PROKAR_LIPOPROTEIN"/>
    <property type="match status" value="1"/>
</dbReference>
<organism evidence="3 4">
    <name type="scientific">Cytobacillus purgationiresistens</name>
    <dbReference type="NCBI Taxonomy" id="863449"/>
    <lineage>
        <taxon>Bacteria</taxon>
        <taxon>Bacillati</taxon>
        <taxon>Bacillota</taxon>
        <taxon>Bacilli</taxon>
        <taxon>Bacillales</taxon>
        <taxon>Bacillaceae</taxon>
        <taxon>Cytobacillus</taxon>
    </lineage>
</organism>
<keyword evidence="4" id="KW-1185">Reference proteome</keyword>
<feature type="compositionally biased region" description="Basic and acidic residues" evidence="1">
    <location>
        <begin position="25"/>
        <end position="47"/>
    </location>
</feature>
<feature type="chain" id="PRO_5046864169" evidence="2">
    <location>
        <begin position="21"/>
        <end position="55"/>
    </location>
</feature>
<proteinExistence type="predicted"/>
<evidence type="ECO:0000313" key="4">
    <source>
        <dbReference type="Proteomes" id="UP001238088"/>
    </source>
</evidence>
<evidence type="ECO:0000256" key="2">
    <source>
        <dbReference type="SAM" id="SignalP"/>
    </source>
</evidence>
<gene>
    <name evidence="3" type="ORF">J2S17_004738</name>
</gene>
<feature type="signal peptide" evidence="2">
    <location>
        <begin position="1"/>
        <end position="20"/>
    </location>
</feature>
<feature type="region of interest" description="Disordered" evidence="1">
    <location>
        <begin position="23"/>
        <end position="55"/>
    </location>
</feature>
<dbReference type="EMBL" id="JAUSUB010000029">
    <property type="protein sequence ID" value="MDQ0272845.1"/>
    <property type="molecule type" value="Genomic_DNA"/>
</dbReference>
<sequence length="55" mass="5909">MKKNLVILSMAAVLSLGLAACNSEDTSKDTTETAKKEETSKQSEEASAKLQTITY</sequence>
<evidence type="ECO:0000313" key="3">
    <source>
        <dbReference type="EMBL" id="MDQ0272845.1"/>
    </source>
</evidence>
<dbReference type="Proteomes" id="UP001238088">
    <property type="component" value="Unassembled WGS sequence"/>
</dbReference>
<accession>A0ABU0ANS8</accession>